<reference evidence="1 2" key="1">
    <citation type="submission" date="2020-02" db="EMBL/GenBank/DDBJ databases">
        <authorList>
            <person name="Ferguson B K."/>
        </authorList>
    </citation>
    <scope>NUCLEOTIDE SEQUENCE [LARGE SCALE GENOMIC DNA]</scope>
</reference>
<dbReference type="EMBL" id="CADCXU010011330">
    <property type="protein sequence ID" value="CAB0001726.1"/>
    <property type="molecule type" value="Genomic_DNA"/>
</dbReference>
<feature type="non-terminal residue" evidence="1">
    <location>
        <position position="58"/>
    </location>
</feature>
<evidence type="ECO:0000313" key="1">
    <source>
        <dbReference type="EMBL" id="CAB0001726.1"/>
    </source>
</evidence>
<dbReference type="Proteomes" id="UP000479000">
    <property type="component" value="Unassembled WGS sequence"/>
</dbReference>
<gene>
    <name evidence="1" type="ORF">NTEN_LOCUS7513</name>
</gene>
<keyword evidence="2" id="KW-1185">Reference proteome</keyword>
<name>A0A6H5GEE0_9HEMI</name>
<sequence>MPSDCAGKALCALWKKKHAQQFRFGRSDSSSEIPARKSPLSLAVFRVIVRKGKNPGRS</sequence>
<evidence type="ECO:0000313" key="2">
    <source>
        <dbReference type="Proteomes" id="UP000479000"/>
    </source>
</evidence>
<organism evidence="1 2">
    <name type="scientific">Nesidiocoris tenuis</name>
    <dbReference type="NCBI Taxonomy" id="355587"/>
    <lineage>
        <taxon>Eukaryota</taxon>
        <taxon>Metazoa</taxon>
        <taxon>Ecdysozoa</taxon>
        <taxon>Arthropoda</taxon>
        <taxon>Hexapoda</taxon>
        <taxon>Insecta</taxon>
        <taxon>Pterygota</taxon>
        <taxon>Neoptera</taxon>
        <taxon>Paraneoptera</taxon>
        <taxon>Hemiptera</taxon>
        <taxon>Heteroptera</taxon>
        <taxon>Panheteroptera</taxon>
        <taxon>Cimicomorpha</taxon>
        <taxon>Miridae</taxon>
        <taxon>Dicyphina</taxon>
        <taxon>Nesidiocoris</taxon>
    </lineage>
</organism>
<accession>A0A6H5GEE0</accession>
<dbReference type="AlphaFoldDB" id="A0A6H5GEE0"/>
<protein>
    <submittedName>
        <fullName evidence="1">Uncharacterized protein</fullName>
    </submittedName>
</protein>
<proteinExistence type="predicted"/>